<feature type="compositionally biased region" description="Basic and acidic residues" evidence="1">
    <location>
        <begin position="163"/>
        <end position="174"/>
    </location>
</feature>
<proteinExistence type="predicted"/>
<comment type="caution">
    <text evidence="2">The sequence shown here is derived from an EMBL/GenBank/DDBJ whole genome shotgun (WGS) entry which is preliminary data.</text>
</comment>
<dbReference type="EMBL" id="JANPWB010000002">
    <property type="protein sequence ID" value="KAJ1208755.1"/>
    <property type="molecule type" value="Genomic_DNA"/>
</dbReference>
<dbReference type="Proteomes" id="UP001066276">
    <property type="component" value="Chromosome 1_2"/>
</dbReference>
<evidence type="ECO:0000313" key="3">
    <source>
        <dbReference type="Proteomes" id="UP001066276"/>
    </source>
</evidence>
<keyword evidence="3" id="KW-1185">Reference proteome</keyword>
<reference evidence="2" key="1">
    <citation type="journal article" date="2022" name="bioRxiv">
        <title>Sequencing and chromosome-scale assembly of the giantPleurodeles waltlgenome.</title>
        <authorList>
            <person name="Brown T."/>
            <person name="Elewa A."/>
            <person name="Iarovenko S."/>
            <person name="Subramanian E."/>
            <person name="Araus A.J."/>
            <person name="Petzold A."/>
            <person name="Susuki M."/>
            <person name="Suzuki K.-i.T."/>
            <person name="Hayashi T."/>
            <person name="Toyoda A."/>
            <person name="Oliveira C."/>
            <person name="Osipova E."/>
            <person name="Leigh N.D."/>
            <person name="Simon A."/>
            <person name="Yun M.H."/>
        </authorList>
    </citation>
    <scope>NUCLEOTIDE SEQUENCE</scope>
    <source>
        <strain evidence="2">20211129_DDA</strain>
        <tissue evidence="2">Liver</tissue>
    </source>
</reference>
<accession>A0AAV7W8X2</accession>
<protein>
    <submittedName>
        <fullName evidence="2">Uncharacterized protein</fullName>
    </submittedName>
</protein>
<name>A0AAV7W8X2_PLEWA</name>
<dbReference type="AlphaFoldDB" id="A0AAV7W8X2"/>
<evidence type="ECO:0000313" key="2">
    <source>
        <dbReference type="EMBL" id="KAJ1208755.1"/>
    </source>
</evidence>
<feature type="compositionally biased region" description="Basic residues" evidence="1">
    <location>
        <begin position="88"/>
        <end position="98"/>
    </location>
</feature>
<gene>
    <name evidence="2" type="ORF">NDU88_004138</name>
</gene>
<feature type="compositionally biased region" description="Basic and acidic residues" evidence="1">
    <location>
        <begin position="76"/>
        <end position="87"/>
    </location>
</feature>
<evidence type="ECO:0000256" key="1">
    <source>
        <dbReference type="SAM" id="MobiDB-lite"/>
    </source>
</evidence>
<organism evidence="2 3">
    <name type="scientific">Pleurodeles waltl</name>
    <name type="common">Iberian ribbed newt</name>
    <dbReference type="NCBI Taxonomy" id="8319"/>
    <lineage>
        <taxon>Eukaryota</taxon>
        <taxon>Metazoa</taxon>
        <taxon>Chordata</taxon>
        <taxon>Craniata</taxon>
        <taxon>Vertebrata</taxon>
        <taxon>Euteleostomi</taxon>
        <taxon>Amphibia</taxon>
        <taxon>Batrachia</taxon>
        <taxon>Caudata</taxon>
        <taxon>Salamandroidea</taxon>
        <taxon>Salamandridae</taxon>
        <taxon>Pleurodelinae</taxon>
        <taxon>Pleurodeles</taxon>
    </lineage>
</organism>
<feature type="compositionally biased region" description="Polar residues" evidence="1">
    <location>
        <begin position="62"/>
        <end position="75"/>
    </location>
</feature>
<feature type="region of interest" description="Disordered" evidence="1">
    <location>
        <begin position="52"/>
        <end position="174"/>
    </location>
</feature>
<sequence>MAKSPEPLILEAGPSDAVGAPLDLLVPPLKGRLAQTGKTGVALFPMGLPREHRHMPHMDTLSGGSKRQTALPGSNQHEDSRKGERAHPRAHWRYRRKSGYTERGLTSPCRRRASDTNWHGGPYQRGRARGLTLPGAANTCDWPRRSPPPEAEHDRPCAQGPPSDDHEQHQGCGA</sequence>